<evidence type="ECO:0000256" key="3">
    <source>
        <dbReference type="ARBA" id="ARBA00023082"/>
    </source>
</evidence>
<dbReference type="InterPro" id="IPR013249">
    <property type="entry name" value="RNA_pol_sigma70_r4_t2"/>
</dbReference>
<dbReference type="InterPro" id="IPR013325">
    <property type="entry name" value="RNA_pol_sigma_r2"/>
</dbReference>
<evidence type="ECO:0000256" key="1">
    <source>
        <dbReference type="ARBA" id="ARBA00010641"/>
    </source>
</evidence>
<keyword evidence="5" id="KW-0804">Transcription</keyword>
<dbReference type="SUPFAM" id="SSF88946">
    <property type="entry name" value="Sigma2 domain of RNA polymerase sigma factors"/>
    <property type="match status" value="1"/>
</dbReference>
<reference evidence="9" key="1">
    <citation type="journal article" date="2019" name="Int. J. Syst. Evol. Microbiol.">
        <title>The Global Catalogue of Microorganisms (GCM) 10K type strain sequencing project: providing services to taxonomists for standard genome sequencing and annotation.</title>
        <authorList>
            <consortium name="The Broad Institute Genomics Platform"/>
            <consortium name="The Broad Institute Genome Sequencing Center for Infectious Disease"/>
            <person name="Wu L."/>
            <person name="Ma J."/>
        </authorList>
    </citation>
    <scope>NUCLEOTIDE SEQUENCE [LARGE SCALE GENOMIC DNA]</scope>
    <source>
        <strain evidence="9">CECT 8289</strain>
    </source>
</reference>
<organism evidence="8 9">
    <name type="scientific">Ferruginibacter yonginensis</name>
    <dbReference type="NCBI Taxonomy" id="1310416"/>
    <lineage>
        <taxon>Bacteria</taxon>
        <taxon>Pseudomonadati</taxon>
        <taxon>Bacteroidota</taxon>
        <taxon>Chitinophagia</taxon>
        <taxon>Chitinophagales</taxon>
        <taxon>Chitinophagaceae</taxon>
        <taxon>Ferruginibacter</taxon>
    </lineage>
</organism>
<dbReference type="RefSeq" id="WP_379709417.1">
    <property type="nucleotide sequence ID" value="NZ_JBHSCZ010000002.1"/>
</dbReference>
<dbReference type="Pfam" id="PF08281">
    <property type="entry name" value="Sigma70_r4_2"/>
    <property type="match status" value="1"/>
</dbReference>
<dbReference type="Pfam" id="PF04542">
    <property type="entry name" value="Sigma70_r2"/>
    <property type="match status" value="1"/>
</dbReference>
<evidence type="ECO:0000256" key="5">
    <source>
        <dbReference type="ARBA" id="ARBA00023163"/>
    </source>
</evidence>
<dbReference type="SUPFAM" id="SSF88659">
    <property type="entry name" value="Sigma3 and sigma4 domains of RNA polymerase sigma factors"/>
    <property type="match status" value="1"/>
</dbReference>
<dbReference type="Proteomes" id="UP001595907">
    <property type="component" value="Unassembled WGS sequence"/>
</dbReference>
<dbReference type="Gene3D" id="1.10.10.10">
    <property type="entry name" value="Winged helix-like DNA-binding domain superfamily/Winged helix DNA-binding domain"/>
    <property type="match status" value="1"/>
</dbReference>
<dbReference type="NCBIfam" id="TIGR02937">
    <property type="entry name" value="sigma70-ECF"/>
    <property type="match status" value="1"/>
</dbReference>
<dbReference type="Gene3D" id="1.10.1740.10">
    <property type="match status" value="1"/>
</dbReference>
<name>A0ABV8QUW7_9BACT</name>
<keyword evidence="2" id="KW-0805">Transcription regulation</keyword>
<evidence type="ECO:0000259" key="7">
    <source>
        <dbReference type="Pfam" id="PF08281"/>
    </source>
</evidence>
<dbReference type="EMBL" id="JBHSCZ010000002">
    <property type="protein sequence ID" value="MFC4263188.1"/>
    <property type="molecule type" value="Genomic_DNA"/>
</dbReference>
<feature type="domain" description="RNA polymerase sigma factor 70 region 4 type 2" evidence="7">
    <location>
        <begin position="125"/>
        <end position="175"/>
    </location>
</feature>
<dbReference type="InterPro" id="IPR039425">
    <property type="entry name" value="RNA_pol_sigma-70-like"/>
</dbReference>
<evidence type="ECO:0000256" key="4">
    <source>
        <dbReference type="ARBA" id="ARBA00023125"/>
    </source>
</evidence>
<dbReference type="InterPro" id="IPR013324">
    <property type="entry name" value="RNA_pol_sigma_r3/r4-like"/>
</dbReference>
<dbReference type="InterPro" id="IPR007627">
    <property type="entry name" value="RNA_pol_sigma70_r2"/>
</dbReference>
<keyword evidence="3" id="KW-0731">Sigma factor</keyword>
<proteinExistence type="inferred from homology"/>
<dbReference type="PANTHER" id="PTHR43133:SF8">
    <property type="entry name" value="RNA POLYMERASE SIGMA FACTOR HI_1459-RELATED"/>
    <property type="match status" value="1"/>
</dbReference>
<gene>
    <name evidence="8" type="ORF">ACFOWM_09890</name>
</gene>
<dbReference type="InterPro" id="IPR036388">
    <property type="entry name" value="WH-like_DNA-bd_sf"/>
</dbReference>
<evidence type="ECO:0000313" key="9">
    <source>
        <dbReference type="Proteomes" id="UP001595907"/>
    </source>
</evidence>
<comment type="similarity">
    <text evidence="1">Belongs to the sigma-70 factor family. ECF subfamily.</text>
</comment>
<protein>
    <submittedName>
        <fullName evidence="8">Sigma-70 family RNA polymerase sigma factor</fullName>
    </submittedName>
</protein>
<keyword evidence="9" id="KW-1185">Reference proteome</keyword>
<sequence length="187" mass="22298">MQQNRVFIPENWVDNYADELFRYTIVRVKDVGFAEDIVQETFLSAWRAKESYNGLASEKNWLYAICKNKIIDHFRKQTHNAAIASSAEEDYYFEGTHWNQQAGAPKEWNINYDKRIEAKEFYTVLEKCKNKLKSIQQHVFVMKFMDDMDADKICEILNITASNYWVLVHRCKLHLRSCLEKNWINIQ</sequence>
<dbReference type="PANTHER" id="PTHR43133">
    <property type="entry name" value="RNA POLYMERASE ECF-TYPE SIGMA FACTO"/>
    <property type="match status" value="1"/>
</dbReference>
<evidence type="ECO:0000313" key="8">
    <source>
        <dbReference type="EMBL" id="MFC4263188.1"/>
    </source>
</evidence>
<accession>A0ABV8QUW7</accession>
<comment type="caution">
    <text evidence="8">The sequence shown here is derived from an EMBL/GenBank/DDBJ whole genome shotgun (WGS) entry which is preliminary data.</text>
</comment>
<evidence type="ECO:0000259" key="6">
    <source>
        <dbReference type="Pfam" id="PF04542"/>
    </source>
</evidence>
<evidence type="ECO:0000256" key="2">
    <source>
        <dbReference type="ARBA" id="ARBA00023015"/>
    </source>
</evidence>
<feature type="domain" description="RNA polymerase sigma-70 region 2" evidence="6">
    <location>
        <begin position="14"/>
        <end position="78"/>
    </location>
</feature>
<keyword evidence="4" id="KW-0238">DNA-binding</keyword>
<dbReference type="InterPro" id="IPR014284">
    <property type="entry name" value="RNA_pol_sigma-70_dom"/>
</dbReference>